<dbReference type="InterPro" id="IPR012983">
    <property type="entry name" value="PHR"/>
</dbReference>
<dbReference type="PANTHER" id="PTHR45943">
    <property type="entry name" value="E3 UBIQUITIN-PROTEIN LIGASE MYCBP2"/>
    <property type="match status" value="1"/>
</dbReference>
<feature type="region of interest" description="Disordered" evidence="3">
    <location>
        <begin position="196"/>
        <end position="235"/>
    </location>
</feature>
<feature type="region of interest" description="Disordered" evidence="3">
    <location>
        <begin position="3484"/>
        <end position="3504"/>
    </location>
</feature>
<organism evidence="6">
    <name type="scientific">Drosophila persimilis</name>
    <name type="common">Fruit fly</name>
    <dbReference type="NCBI Taxonomy" id="7234"/>
    <lineage>
        <taxon>Eukaryota</taxon>
        <taxon>Metazoa</taxon>
        <taxon>Ecdysozoa</taxon>
        <taxon>Arthropoda</taxon>
        <taxon>Hexapoda</taxon>
        <taxon>Insecta</taxon>
        <taxon>Pterygota</taxon>
        <taxon>Neoptera</taxon>
        <taxon>Endopterygota</taxon>
        <taxon>Diptera</taxon>
        <taxon>Brachycera</taxon>
        <taxon>Muscomorpha</taxon>
        <taxon>Ephydroidea</taxon>
        <taxon>Drosophilidae</taxon>
        <taxon>Drosophila</taxon>
        <taxon>Sophophora</taxon>
    </lineage>
</organism>
<dbReference type="CDD" id="cd00170">
    <property type="entry name" value="SEC14"/>
    <property type="match status" value="1"/>
</dbReference>
<feature type="region of interest" description="Disordered" evidence="3">
    <location>
        <begin position="1145"/>
        <end position="1166"/>
    </location>
</feature>
<evidence type="ECO:0000256" key="3">
    <source>
        <dbReference type="SAM" id="MobiDB-lite"/>
    </source>
</evidence>
<dbReference type="HOGENOM" id="CLU_000281_0_0_1"/>
<dbReference type="Pfam" id="PF00415">
    <property type="entry name" value="RCC1"/>
    <property type="match status" value="1"/>
</dbReference>
<feature type="compositionally biased region" description="Basic and acidic residues" evidence="3">
    <location>
        <begin position="3117"/>
        <end position="3150"/>
    </location>
</feature>
<accession>B4H2J0</accession>
<feature type="repeat" description="RCC1" evidence="2">
    <location>
        <begin position="929"/>
        <end position="978"/>
    </location>
</feature>
<dbReference type="Gene3D" id="3.40.525.10">
    <property type="entry name" value="CRAL-TRIO lipid binding domain"/>
    <property type="match status" value="1"/>
</dbReference>
<dbReference type="GO" id="GO:0008582">
    <property type="term" value="P:regulation of synaptic assembly at neuromuscular junction"/>
    <property type="evidence" value="ECO:0007669"/>
    <property type="project" value="TreeGrafter"/>
</dbReference>
<dbReference type="Pfam" id="PF08005">
    <property type="entry name" value="PHR"/>
    <property type="match status" value="2"/>
</dbReference>
<dbReference type="GO" id="GO:0005634">
    <property type="term" value="C:nucleus"/>
    <property type="evidence" value="ECO:0007669"/>
    <property type="project" value="TreeGrafter"/>
</dbReference>
<dbReference type="SUPFAM" id="SSF50985">
    <property type="entry name" value="RCC1/BLIP-II"/>
    <property type="match status" value="1"/>
</dbReference>
<dbReference type="Proteomes" id="UP000008744">
    <property type="component" value="Unassembled WGS sequence"/>
</dbReference>
<dbReference type="InterPro" id="IPR009091">
    <property type="entry name" value="RCC1/BLIP-II"/>
</dbReference>
<dbReference type="PROSITE" id="PS50012">
    <property type="entry name" value="RCC1_3"/>
    <property type="match status" value="1"/>
</dbReference>
<dbReference type="FunFam" id="2.130.10.30:FF:000051">
    <property type="entry name" value="Highwire, isoform B"/>
    <property type="match status" value="1"/>
</dbReference>
<gene>
    <name evidence="5" type="primary">Dper\GL26848</name>
    <name evidence="5" type="ORF">Dper_GL26848</name>
</gene>
<dbReference type="InterPro" id="IPR000408">
    <property type="entry name" value="Reg_chr_condens"/>
</dbReference>
<name>B4H2J0_DROPE</name>
<feature type="domain" description="CRAL-TRIO" evidence="4">
    <location>
        <begin position="3290"/>
        <end position="3456"/>
    </location>
</feature>
<feature type="compositionally biased region" description="Polar residues" evidence="3">
    <location>
        <begin position="850"/>
        <end position="860"/>
    </location>
</feature>
<sequence>MVGLLNPMKYGDHFYELFTNQTRRRTLTKRKSRKEKSAAAMAAAAAAAVLDGNPGSIVNPLDPPLVKEQLMIMPSFPAGHIELEPNASKFAVFSAIRTTVLEAETRYALLQEGGGGGREAGMGLKKWTANLDSSCCLLCAASCLASNILDCTCHAQLALAAGALGGGPWARHSTWRCCHRWPDWCGDRTRELRVGSADKRNRRDSANSDADSDTEEPNRTGARLRHRSAHRLSSLSPSRWNQKSLSTRCTTCCLIWPPCRAALNSTTGAEANWSAMACAALLGLCIARGDTGKMLKAIAAMLMSPRQLSAQIVQLPAVLAALQHTVISAALNKPTRPDFHSHGVPHNSLIDEFPLKLPEVGPGGPETAPAMACDGVFLYLLYDGYLLKIGTGFGGSYKGHVYAQNDDFTRERNAWLGYSAGHLYFRRNCRRNTGDQLQLVGLDTLALKSMSPLNMLPMREGINYVLFTDDDSLHAICSNRDDTLVVKKLNLYHNSYSSEPQPFELPLQLARKKFRTLGYAAFEDDLLNQHQVQRIQSSHNSFEPKLPATCRDADVDVMGMACGKEFGLVRASNGRVYYYGKSTALGLKCVGRTPSLKLTELIISKAAHIVHVAVGHDGIHALLVNDDGTVFFAGTARRGEDGDTSKNRRQPKAVKPKKMTKIDGHVVVHAACNNGTSAFVTKAGKLIMYGKDTAHSRHEGRFGKAHCVALNAKGQLFSFGLNNKGQCGRIFNKLQPVKDVASSSSAASCFAALLPPDKRYKLDLSALCDYDDHSLVQGQCRVCIVCRECTGYNVSCVSAQNVPLEQRLAGSINACGHGDAGCAKCGLCATCIALQDNDNDANRELKTLSTEMQQRQQRSKTLLMRRKEKKPCELETGAAGGGAATPTDLDKDPPRVAPLAPQLLQLPSTSPVVQVACGLHHTVVLTLAGEVYTFGSNQYGQLGSGDLQPVSGPVRVQVQGAISQVAAGSNHSVLLTHKGMVYTFGNYQKGQLGRLPSDFGPNVDKSQRPGQSPGTPAQAQAQAQAQEEEPSSTSAGSSDGPAAATVAAQEGSVLPSCSRNCGLGPSFGKKVTWIAGQWGSDVYQNRRVADHRPKCCPRCMWWPNRKTILLVPSIPLSFHTLSINRRDGSCTAHYRGQSNFLQLMQSQSHAQAQPQQKQADAATPVMASPALAEPVAHSSSLLTALAGTATAGVPINEQMSRSMHEARNQIFEEPEGVAVVASGSGGCIPRPRRFLRQRLEMGAPGSPSDQVQTPQQLAFAMDPSYNVLWVFDGVSRRIRCHNVVASDISESDENAANYRALLSPELSLPIKPEARVSRSQGSLNLLACLDILTSAQDNIPYCFEQTLPKAIHQTTETPGGDYQVVNRFDNFGGGWGYSGHSVEAIRFASDTDIVLCGFGMFGGRGEYSCKVKLFDLGTDGGGYEKEGVLLSETKEVPYECAARSKHHILLPKPVSAAAGRWYLVWARIAGPSSDCGSCGQASVTTEDQVVFSFKSSKKANNGTDVNSGQIPAILYRLVTQDCKQTPAPLDADPVQRISRAFANSVSRECFESLVVLLSWSWESFKTQLREQSDRSRPLQLQQSLQYLGYVNKSCLRLLRKYTNEIYPQRATTTASTGGGPGGGDKHVPRVVPNPITVSKYFGEHPSTSGAGAGGSRGGGADGSGPGQGTPITRKANLENIQLAECVGNVRALLIGIFCDDIFKDIATDEGYALTLEILEECHLSFVACFDAFYPTSSLKWSCLCDLLAQMDRGALHSRLLSAILAGLCSPTVKLRATFSLLSAPGNDRQSIISPSDNSGLPMLSSTDAHQYPILVEQMIYRTQQEKSDFLISTWTFKDVLVRLLDIIASPIRQRIESIYSRSLEGSYPGKEWINQGLIDNCCHLLARVLAEIVYQTAMGEYDKLFLPPRTLHSTGARFARCDLSRTWNTGNFGPDAIAFSVDRSGIAIAGAMVYTGSGSYDYQLELLFDNTVDLQPQHKWETLESVSGSYDQEAVHNDLAEIKFEHPVQIKEHARYALRLCSQGARTCSGDSGLPTVRGPCGTNFHFYACDLSFNGTTPARGQLPCILYYSTPVKLEAGVVGSGSTAMAAADAASMLAASSQLIAHEVSTRDTALQIASDITKKCTELLIMARNAMAASCSPSDNSSSNHTQTIDSEHNITPIEEHMDINWANNSRTAAQPQPQGQAQQPASSAAAADPQNSTARDLGRRIESFSKGIMQTLTFDTRRSTNPFEMEIEMGATEIGEEDTDDLANGQIPSQSQVQTVLPINGNERVDFEMAEQPVPTAPPQEEMPQVSQFSPQHQSLLVHSDSEEAAPMDAGAPGCSGFAVGGAVSSVLGAAGELGARGVQLGAGAVGGSAGGGCPVAALQLLEVFNLAASNMFHTLLPLVYAHMSNLACSDPKSSVQILGLIKEILPHIAALNQLHVSKEQRQPEAAAAAANFPHPPEAAPPEQGEHFPAGAPPPAAAGTTAGAGAGATASYSSSNSGGSSSTTSNHYCMVESEHPYRSASISCYRVEFPPCVQWMTIEFDGQSGTAQLEDYLLLSIPMRPAEPAAGEPAAQTDDYYDMLDNNLPSAMDQSRRTVIPTASEAAAAALAAGKTRSANAQLMMASCCRTPGTSSGSGSAGATSPLRAQDANDREWIVIKKFNTASNWLMSVLVVPGNCVEFSLETSSLYAQDPHNNRYGFKCLVVGYDNPTAISGSNSCLIRLEQELSYLGGMCCANLMKKELNMPEDKDVEDMSGVEETIMAHHSLLSKGFALSDPHLNVHQALEPYLPIGCEMNPITEPLRYGWPTQVTITIRDQYGDAVLVPELKVEIKAIPTGPGPHGPGGVGGANILRMRRASCASSASDACLGGMAPPPRFNYEVTTKERMCFKAITFMKPFTNYSFEELRYSSPVQTRTTDSLSARDMEDGTFSVQWTPNSVGGYCLAVIIDGIHLEEVYRVEVKEGVLPPPTQRSSTTRRPQAPSKLRRFQVRHSAGLRIRSHPTLQSEQVGVVRLGGIISFIDEIENDDGIWLRLSTESIRQHCTMGWYPTEAWCLQFNQHLAKVLLQPVLDAKDGAPPASPTGGCSGEPSPEPEPDHSPPPSPVLPKSPVVQRRFLGGPVNTNPFLFPTKRERQREREREREREMEREREREREKERERERERELLPANFGSAIAGVVGGGAIRLQALQKWFKGDAIEGAQPQGQAQAQVHEPGHMEASFSQSPPPHGGVSVREMVRAMGQGQEPSPSPSGSPSSSMRACMLLRRFLHTTRGDLAATQRLMEHNYGLRNKHAQIFIERDPLDASSQQLLQVADLVPLPGLTPENNKLLFYRLIDFDADKFNFTAGIKVFFMVADCRFATENDARLSDGEIPIFDMAGYTLRHLTKTVLSSLRVYMKFVQEAHPVRLKEVHVLNCPSYLDKVLTVVKPFIKGEVFKLIHFHLPNAETPFKHFPRSMLPEEYGGQAGKMSELKQQWMQLLKEQRDYLMDGQNWQLNKAKKVSNNSSSRRSGTSTAASVAHSLKNLEID</sequence>
<keyword evidence="1" id="KW-0833">Ubl conjugation pathway</keyword>
<evidence type="ECO:0000256" key="1">
    <source>
        <dbReference type="ARBA" id="ARBA00022786"/>
    </source>
</evidence>
<keyword evidence="6" id="KW-1185">Reference proteome</keyword>
<feature type="compositionally biased region" description="Low complexity" evidence="3">
    <location>
        <begin position="1009"/>
        <end position="1035"/>
    </location>
</feature>
<feature type="compositionally biased region" description="Basic and acidic residues" evidence="3">
    <location>
        <begin position="196"/>
        <end position="206"/>
    </location>
</feature>
<dbReference type="EMBL" id="CH479204">
    <property type="protein sequence ID" value="EDW30557.1"/>
    <property type="molecule type" value="Genomic_DNA"/>
</dbReference>
<dbReference type="Gene3D" id="1.20.5.1200">
    <property type="entry name" value="Alpha-tocopherol transfer"/>
    <property type="match status" value="1"/>
</dbReference>
<reference evidence="5 6" key="1">
    <citation type="journal article" date="2007" name="Nature">
        <title>Evolution of genes and genomes on the Drosophila phylogeny.</title>
        <authorList>
            <consortium name="Drosophila 12 Genomes Consortium"/>
            <person name="Clark A.G."/>
            <person name="Eisen M.B."/>
            <person name="Smith D.R."/>
            <person name="Bergman C.M."/>
            <person name="Oliver B."/>
            <person name="Markow T.A."/>
            <person name="Kaufman T.C."/>
            <person name="Kellis M."/>
            <person name="Gelbart W."/>
            <person name="Iyer V.N."/>
            <person name="Pollard D.A."/>
            <person name="Sackton T.B."/>
            <person name="Larracuente A.M."/>
            <person name="Singh N.D."/>
            <person name="Abad J.P."/>
            <person name="Abt D.N."/>
            <person name="Adryan B."/>
            <person name="Aguade M."/>
            <person name="Akashi H."/>
            <person name="Anderson W.W."/>
            <person name="Aquadro C.F."/>
            <person name="Ardell D.H."/>
            <person name="Arguello R."/>
            <person name="Artieri C.G."/>
            <person name="Barbash D.A."/>
            <person name="Barker D."/>
            <person name="Barsanti P."/>
            <person name="Batterham P."/>
            <person name="Batzoglou S."/>
            <person name="Begun D."/>
            <person name="Bhutkar A."/>
            <person name="Blanco E."/>
            <person name="Bosak S.A."/>
            <person name="Bradley R.K."/>
            <person name="Brand A.D."/>
            <person name="Brent M.R."/>
            <person name="Brooks A.N."/>
            <person name="Brown R.H."/>
            <person name="Butlin R.K."/>
            <person name="Caggese C."/>
            <person name="Calvi B.R."/>
            <person name="Bernardo de Carvalho A."/>
            <person name="Caspi A."/>
            <person name="Castrezana S."/>
            <person name="Celniker S.E."/>
            <person name="Chang J.L."/>
            <person name="Chapple C."/>
            <person name="Chatterji S."/>
            <person name="Chinwalla A."/>
            <person name="Civetta A."/>
            <person name="Clifton S.W."/>
            <person name="Comeron J.M."/>
            <person name="Costello J.C."/>
            <person name="Coyne J.A."/>
            <person name="Daub J."/>
            <person name="David R.G."/>
            <person name="Delcher A.L."/>
            <person name="Delehaunty K."/>
            <person name="Do C.B."/>
            <person name="Ebling H."/>
            <person name="Edwards K."/>
            <person name="Eickbush T."/>
            <person name="Evans J.D."/>
            <person name="Filipski A."/>
            <person name="Findeiss S."/>
            <person name="Freyhult E."/>
            <person name="Fulton L."/>
            <person name="Fulton R."/>
            <person name="Garcia A.C."/>
            <person name="Gardiner A."/>
            <person name="Garfield D.A."/>
            <person name="Garvin B.E."/>
            <person name="Gibson G."/>
            <person name="Gilbert D."/>
            <person name="Gnerre S."/>
            <person name="Godfrey J."/>
            <person name="Good R."/>
            <person name="Gotea V."/>
            <person name="Gravely B."/>
            <person name="Greenberg A.J."/>
            <person name="Griffiths-Jones S."/>
            <person name="Gross S."/>
            <person name="Guigo R."/>
            <person name="Gustafson E.A."/>
            <person name="Haerty W."/>
            <person name="Hahn M.W."/>
            <person name="Halligan D.L."/>
            <person name="Halpern A.L."/>
            <person name="Halter G.M."/>
            <person name="Han M.V."/>
            <person name="Heger A."/>
            <person name="Hillier L."/>
            <person name="Hinrichs A.S."/>
            <person name="Holmes I."/>
            <person name="Hoskins R.A."/>
            <person name="Hubisz M.J."/>
            <person name="Hultmark D."/>
            <person name="Huntley M.A."/>
            <person name="Jaffe D.B."/>
            <person name="Jagadeeshan S."/>
            <person name="Jeck W.R."/>
            <person name="Johnson J."/>
            <person name="Jones C.D."/>
            <person name="Jordan W.C."/>
            <person name="Karpen G.H."/>
            <person name="Kataoka E."/>
            <person name="Keightley P.D."/>
            <person name="Kheradpour P."/>
            <person name="Kirkness E.F."/>
            <person name="Koerich L.B."/>
            <person name="Kristiansen K."/>
            <person name="Kudrna D."/>
            <person name="Kulathinal R.J."/>
            <person name="Kumar S."/>
            <person name="Kwok R."/>
            <person name="Lander E."/>
            <person name="Langley C.H."/>
            <person name="Lapoint R."/>
            <person name="Lazzaro B.P."/>
            <person name="Lee S.J."/>
            <person name="Levesque L."/>
            <person name="Li R."/>
            <person name="Lin C.F."/>
            <person name="Lin M.F."/>
            <person name="Lindblad-Toh K."/>
            <person name="Llopart A."/>
            <person name="Long M."/>
            <person name="Low L."/>
            <person name="Lozovsky E."/>
            <person name="Lu J."/>
            <person name="Luo M."/>
            <person name="Machado C.A."/>
            <person name="Makalowski W."/>
            <person name="Marzo M."/>
            <person name="Matsuda M."/>
            <person name="Matzkin L."/>
            <person name="McAllister B."/>
            <person name="McBride C.S."/>
            <person name="McKernan B."/>
            <person name="McKernan K."/>
            <person name="Mendez-Lago M."/>
            <person name="Minx P."/>
            <person name="Mollenhauer M.U."/>
            <person name="Montooth K."/>
            <person name="Mount S.M."/>
            <person name="Mu X."/>
            <person name="Myers E."/>
            <person name="Negre B."/>
            <person name="Newfeld S."/>
            <person name="Nielsen R."/>
            <person name="Noor M.A."/>
            <person name="O'Grady P."/>
            <person name="Pachter L."/>
            <person name="Papaceit M."/>
            <person name="Parisi M.J."/>
            <person name="Parisi M."/>
            <person name="Parts L."/>
            <person name="Pedersen J.S."/>
            <person name="Pesole G."/>
            <person name="Phillippy A.M."/>
            <person name="Ponting C.P."/>
            <person name="Pop M."/>
            <person name="Porcelli D."/>
            <person name="Powell J.R."/>
            <person name="Prohaska S."/>
            <person name="Pruitt K."/>
            <person name="Puig M."/>
            <person name="Quesneville H."/>
            <person name="Ram K.R."/>
            <person name="Rand D."/>
            <person name="Rasmussen M.D."/>
            <person name="Reed L.K."/>
            <person name="Reenan R."/>
            <person name="Reily A."/>
            <person name="Remington K.A."/>
            <person name="Rieger T.T."/>
            <person name="Ritchie M.G."/>
            <person name="Robin C."/>
            <person name="Rogers Y.H."/>
            <person name="Rohde C."/>
            <person name="Rozas J."/>
            <person name="Rubenfield M.J."/>
            <person name="Ruiz A."/>
            <person name="Russo S."/>
            <person name="Salzberg S.L."/>
            <person name="Sanchez-Gracia A."/>
            <person name="Saranga D.J."/>
            <person name="Sato H."/>
            <person name="Schaeffer S.W."/>
            <person name="Schatz M.C."/>
            <person name="Schlenke T."/>
            <person name="Schwartz R."/>
            <person name="Segarra C."/>
            <person name="Singh R.S."/>
            <person name="Sirot L."/>
            <person name="Sirota M."/>
            <person name="Sisneros N.B."/>
            <person name="Smith C.D."/>
            <person name="Smith T.F."/>
            <person name="Spieth J."/>
            <person name="Stage D.E."/>
            <person name="Stark A."/>
            <person name="Stephan W."/>
            <person name="Strausberg R.L."/>
            <person name="Strempel S."/>
            <person name="Sturgill D."/>
            <person name="Sutton G."/>
            <person name="Sutton G.G."/>
            <person name="Tao W."/>
            <person name="Teichmann S."/>
            <person name="Tobari Y.N."/>
            <person name="Tomimura Y."/>
            <person name="Tsolas J.M."/>
            <person name="Valente V.L."/>
            <person name="Venter E."/>
            <person name="Venter J.C."/>
            <person name="Vicario S."/>
            <person name="Vieira F.G."/>
            <person name="Vilella A.J."/>
            <person name="Villasante A."/>
            <person name="Walenz B."/>
            <person name="Wang J."/>
            <person name="Wasserman M."/>
            <person name="Watts T."/>
            <person name="Wilson D."/>
            <person name="Wilson R.K."/>
            <person name="Wing R.A."/>
            <person name="Wolfner M.F."/>
            <person name="Wong A."/>
            <person name="Wong G.K."/>
            <person name="Wu C.I."/>
            <person name="Wu G."/>
            <person name="Yamamoto D."/>
            <person name="Yang H.P."/>
            <person name="Yang S.P."/>
            <person name="Yorke J.A."/>
            <person name="Yoshida K."/>
            <person name="Zdobnov E."/>
            <person name="Zhang P."/>
            <person name="Zhang Y."/>
            <person name="Zimin A.V."/>
            <person name="Baldwin J."/>
            <person name="Abdouelleil A."/>
            <person name="Abdulkadir J."/>
            <person name="Abebe A."/>
            <person name="Abera B."/>
            <person name="Abreu J."/>
            <person name="Acer S.C."/>
            <person name="Aftuck L."/>
            <person name="Alexander A."/>
            <person name="An P."/>
            <person name="Anderson E."/>
            <person name="Anderson S."/>
            <person name="Arachi H."/>
            <person name="Azer M."/>
            <person name="Bachantsang P."/>
            <person name="Barry A."/>
            <person name="Bayul T."/>
            <person name="Berlin A."/>
            <person name="Bessette D."/>
            <person name="Bloom T."/>
            <person name="Blye J."/>
            <person name="Boguslavskiy L."/>
            <person name="Bonnet C."/>
            <person name="Boukhgalter B."/>
            <person name="Bourzgui I."/>
            <person name="Brown A."/>
            <person name="Cahill P."/>
            <person name="Channer S."/>
            <person name="Cheshatsang Y."/>
            <person name="Chuda L."/>
            <person name="Citroen M."/>
            <person name="Collymore A."/>
            <person name="Cooke P."/>
            <person name="Costello M."/>
            <person name="D'Aco K."/>
            <person name="Daza R."/>
            <person name="De Haan G."/>
            <person name="DeGray S."/>
            <person name="DeMaso C."/>
            <person name="Dhargay N."/>
            <person name="Dooley K."/>
            <person name="Dooley E."/>
            <person name="Doricent M."/>
            <person name="Dorje P."/>
            <person name="Dorjee K."/>
            <person name="Dupes A."/>
            <person name="Elong R."/>
            <person name="Falk J."/>
            <person name="Farina A."/>
            <person name="Faro S."/>
            <person name="Ferguson D."/>
            <person name="Fisher S."/>
            <person name="Foley C.D."/>
            <person name="Franke A."/>
            <person name="Friedrich D."/>
            <person name="Gadbois L."/>
            <person name="Gearin G."/>
            <person name="Gearin C.R."/>
            <person name="Giannoukos G."/>
            <person name="Goode T."/>
            <person name="Graham J."/>
            <person name="Grandbois E."/>
            <person name="Grewal S."/>
            <person name="Gyaltsen K."/>
            <person name="Hafez N."/>
            <person name="Hagos B."/>
            <person name="Hall J."/>
            <person name="Henson C."/>
            <person name="Hollinger A."/>
            <person name="Honan T."/>
            <person name="Huard M.D."/>
            <person name="Hughes L."/>
            <person name="Hurhula B."/>
            <person name="Husby M.E."/>
            <person name="Kamat A."/>
            <person name="Kanga B."/>
            <person name="Kashin S."/>
            <person name="Khazanovich D."/>
            <person name="Kisner P."/>
            <person name="Lance K."/>
            <person name="Lara M."/>
            <person name="Lee W."/>
            <person name="Lennon N."/>
            <person name="Letendre F."/>
            <person name="LeVine R."/>
            <person name="Lipovsky A."/>
            <person name="Liu X."/>
            <person name="Liu J."/>
            <person name="Liu S."/>
            <person name="Lokyitsang T."/>
            <person name="Lokyitsang Y."/>
            <person name="Lubonja R."/>
            <person name="Lui A."/>
            <person name="MacDonald P."/>
            <person name="Magnisalis V."/>
            <person name="Maru K."/>
            <person name="Matthews C."/>
            <person name="McCusker W."/>
            <person name="McDonough S."/>
            <person name="Mehta T."/>
            <person name="Meldrim J."/>
            <person name="Meneus L."/>
            <person name="Mihai O."/>
            <person name="Mihalev A."/>
            <person name="Mihova T."/>
            <person name="Mittelman R."/>
            <person name="Mlenga V."/>
            <person name="Montmayeur A."/>
            <person name="Mulrain L."/>
            <person name="Navidi A."/>
            <person name="Naylor J."/>
            <person name="Negash T."/>
            <person name="Nguyen T."/>
            <person name="Nguyen N."/>
            <person name="Nicol R."/>
            <person name="Norbu C."/>
            <person name="Norbu N."/>
            <person name="Novod N."/>
            <person name="O'Neill B."/>
            <person name="Osman S."/>
            <person name="Markiewicz E."/>
            <person name="Oyono O.L."/>
            <person name="Patti C."/>
            <person name="Phunkhang P."/>
            <person name="Pierre F."/>
            <person name="Priest M."/>
            <person name="Raghuraman S."/>
            <person name="Rege F."/>
            <person name="Reyes R."/>
            <person name="Rise C."/>
            <person name="Rogov P."/>
            <person name="Ross K."/>
            <person name="Ryan E."/>
            <person name="Settipalli S."/>
            <person name="Shea T."/>
            <person name="Sherpa N."/>
            <person name="Shi L."/>
            <person name="Shih D."/>
            <person name="Sparrow T."/>
            <person name="Spaulding J."/>
            <person name="Stalker J."/>
            <person name="Stange-Thomann N."/>
            <person name="Stavropoulos S."/>
            <person name="Stone C."/>
            <person name="Strader C."/>
            <person name="Tesfaye S."/>
            <person name="Thomson T."/>
            <person name="Thoulutsang Y."/>
            <person name="Thoulutsang D."/>
            <person name="Topham K."/>
            <person name="Topping I."/>
            <person name="Tsamla T."/>
            <person name="Vassiliev H."/>
            <person name="Vo A."/>
            <person name="Wangchuk T."/>
            <person name="Wangdi T."/>
            <person name="Weiand M."/>
            <person name="Wilkinson J."/>
            <person name="Wilson A."/>
            <person name="Yadav S."/>
            <person name="Young G."/>
            <person name="Yu Q."/>
            <person name="Zembek L."/>
            <person name="Zhong D."/>
            <person name="Zimmer A."/>
            <person name="Zwirko Z."/>
            <person name="Jaffe D.B."/>
            <person name="Alvarez P."/>
            <person name="Brockman W."/>
            <person name="Butler J."/>
            <person name="Chin C."/>
            <person name="Gnerre S."/>
            <person name="Grabherr M."/>
            <person name="Kleber M."/>
            <person name="Mauceli E."/>
            <person name="MacCallum I."/>
        </authorList>
    </citation>
    <scope>NUCLEOTIDE SEQUENCE [LARGE SCALE GENOMIC DNA]</scope>
    <source>
        <strain evidence="6">MSH-3 / Tucson 14011-0111.49</strain>
    </source>
</reference>
<feature type="compositionally biased region" description="Low complexity" evidence="3">
    <location>
        <begin position="3188"/>
        <end position="3197"/>
    </location>
</feature>
<evidence type="ECO:0000256" key="2">
    <source>
        <dbReference type="PROSITE-ProRule" id="PRU00235"/>
    </source>
</evidence>
<dbReference type="PANTHER" id="PTHR45943:SF1">
    <property type="entry name" value="E3 UBIQUITIN-PROTEIN LIGASE MYCBP2"/>
    <property type="match status" value="1"/>
</dbReference>
<evidence type="ECO:0000313" key="5">
    <source>
        <dbReference type="EMBL" id="EDW30557.1"/>
    </source>
</evidence>
<feature type="compositionally biased region" description="Low complexity" evidence="3">
    <location>
        <begin position="3487"/>
        <end position="3504"/>
    </location>
</feature>
<dbReference type="STRING" id="7234.B4H2J0"/>
<dbReference type="PROSITE" id="PS50191">
    <property type="entry name" value="CRAL_TRIO"/>
    <property type="match status" value="1"/>
</dbReference>
<feature type="region of interest" description="Disordered" evidence="3">
    <location>
        <begin position="1609"/>
        <end position="1629"/>
    </location>
</feature>
<feature type="region of interest" description="Disordered" evidence="3">
    <location>
        <begin position="850"/>
        <end position="893"/>
    </location>
</feature>
<dbReference type="InterPro" id="IPR036865">
    <property type="entry name" value="CRAL-TRIO_dom_sf"/>
</dbReference>
<feature type="region of interest" description="Disordered" evidence="3">
    <location>
        <begin position="3060"/>
        <end position="3150"/>
    </location>
</feature>
<feature type="compositionally biased region" description="Low complexity" evidence="3">
    <location>
        <begin position="2467"/>
        <end position="2495"/>
    </location>
</feature>
<dbReference type="Gene3D" id="2.60.120.820">
    <property type="entry name" value="PHR domain"/>
    <property type="match status" value="2"/>
</dbReference>
<dbReference type="SMART" id="SM00516">
    <property type="entry name" value="SEC14"/>
    <property type="match status" value="1"/>
</dbReference>
<evidence type="ECO:0000259" key="4">
    <source>
        <dbReference type="PROSITE" id="PS50191"/>
    </source>
</evidence>
<dbReference type="OrthoDB" id="6050183at2759"/>
<feature type="region of interest" description="Disordered" evidence="3">
    <location>
        <begin position="993"/>
        <end position="1047"/>
    </location>
</feature>
<feature type="compositionally biased region" description="Gly residues" evidence="3">
    <location>
        <begin position="1650"/>
        <end position="1667"/>
    </location>
</feature>
<feature type="region of interest" description="Disordered" evidence="3">
    <location>
        <begin position="1648"/>
        <end position="1671"/>
    </location>
</feature>
<dbReference type="PRINTS" id="PR00633">
    <property type="entry name" value="RCCNDNSATION"/>
</dbReference>
<feature type="compositionally biased region" description="Low complexity" evidence="3">
    <location>
        <begin position="2178"/>
        <end position="2200"/>
    </location>
</feature>
<dbReference type="Pfam" id="PF00650">
    <property type="entry name" value="CRAL_TRIO"/>
    <property type="match status" value="1"/>
</dbReference>
<feature type="region of interest" description="Disordered" evidence="3">
    <location>
        <begin position="2430"/>
        <end position="2495"/>
    </location>
</feature>
<dbReference type="PROSITE" id="PS00626">
    <property type="entry name" value="RCC1_2"/>
    <property type="match status" value="2"/>
</dbReference>
<dbReference type="PhylomeDB" id="B4H2J0"/>
<feature type="region of interest" description="Disordered" evidence="3">
    <location>
        <begin position="2177"/>
        <end position="2206"/>
    </location>
</feature>
<dbReference type="eggNOG" id="KOG1471">
    <property type="taxonomic scope" value="Eukaryota"/>
</dbReference>
<dbReference type="GO" id="GO:0007411">
    <property type="term" value="P:axon guidance"/>
    <property type="evidence" value="ECO:0007669"/>
    <property type="project" value="TreeGrafter"/>
</dbReference>
<protein>
    <submittedName>
        <fullName evidence="5">GL26848</fullName>
    </submittedName>
</protein>
<feature type="compositionally biased region" description="Low complexity" evidence="3">
    <location>
        <begin position="2434"/>
        <end position="2443"/>
    </location>
</feature>
<feature type="compositionally biased region" description="Low complexity" evidence="3">
    <location>
        <begin position="1145"/>
        <end position="1162"/>
    </location>
</feature>
<feature type="region of interest" description="Disordered" evidence="3">
    <location>
        <begin position="3188"/>
        <end position="3219"/>
    </location>
</feature>
<evidence type="ECO:0000313" key="6">
    <source>
        <dbReference type="Proteomes" id="UP000008744"/>
    </source>
</evidence>
<dbReference type="GO" id="GO:0005886">
    <property type="term" value="C:plasma membrane"/>
    <property type="evidence" value="ECO:0007669"/>
    <property type="project" value="TreeGrafter"/>
</dbReference>
<dbReference type="InterPro" id="IPR038648">
    <property type="entry name" value="PHR_sf"/>
</dbReference>
<proteinExistence type="predicted"/>
<dbReference type="Gene3D" id="2.130.10.30">
    <property type="entry name" value="Regulator of chromosome condensation 1/beta-lactamase-inhibitor protein II"/>
    <property type="match status" value="2"/>
</dbReference>
<dbReference type="SUPFAM" id="SSF52087">
    <property type="entry name" value="CRAL/TRIO domain"/>
    <property type="match status" value="1"/>
</dbReference>
<dbReference type="GO" id="GO:0061630">
    <property type="term" value="F:ubiquitin protein ligase activity"/>
    <property type="evidence" value="ECO:0007669"/>
    <property type="project" value="TreeGrafter"/>
</dbReference>
<dbReference type="eggNOG" id="KOG1428">
    <property type="taxonomic scope" value="Eukaryota"/>
</dbReference>
<dbReference type="InterPro" id="IPR001251">
    <property type="entry name" value="CRAL-TRIO_dom"/>
</dbReference>